<evidence type="ECO:0000313" key="1">
    <source>
        <dbReference type="EMBL" id="APH72227.1"/>
    </source>
</evidence>
<dbReference type="EMBL" id="CP018171">
    <property type="protein sequence ID" value="APH72227.1"/>
    <property type="molecule type" value="Genomic_DNA"/>
</dbReference>
<dbReference type="KEGG" id="meso:BSQ44_13285"/>
<evidence type="ECO:0008006" key="3">
    <source>
        <dbReference type="Google" id="ProtNLM"/>
    </source>
</evidence>
<gene>
    <name evidence="1" type="ORF">BSQ44_13285</name>
</gene>
<dbReference type="RefSeq" id="WP_072604907.1">
    <property type="nucleotide sequence ID" value="NZ_CP018171.1"/>
</dbReference>
<dbReference type="STRING" id="1670800.BSQ44_13285"/>
<proteinExistence type="predicted"/>
<sequence length="217" mass="24159">MSDDPETARQIAELSLDERPLLVLDVDDVVLDFIGPFPRFLARHGYELRLRTFRLLGNIHHVETGLAAEKEQIAELIDAFFVAQAEWQTLLEGAADAIGGFADRIEIVMLTAMPHRHRETRRTYLDRLGLHYPLVTTEMAKGPAIRSLRGTGGRPVAFVDDQPRNLQSAIETVPDTHAFHLMADNSLRELLPAPPEGVTIVENWQEAGPRIATALGV</sequence>
<dbReference type="AlphaFoldDB" id="A0A1L3SS27"/>
<dbReference type="Proteomes" id="UP000182840">
    <property type="component" value="Chromosome"/>
</dbReference>
<keyword evidence="2" id="KW-1185">Reference proteome</keyword>
<reference evidence="2" key="1">
    <citation type="submission" date="2016-11" db="EMBL/GenBank/DDBJ databases">
        <title>Mesorhizobium oceanicum sp. nov., isolated from deep seawater in South China Sea.</title>
        <authorList>
            <person name="Fu G.-Y."/>
        </authorList>
    </citation>
    <scope>NUCLEOTIDE SEQUENCE [LARGE SCALE GENOMIC DNA]</scope>
    <source>
        <strain evidence="2">B7</strain>
    </source>
</reference>
<dbReference type="OrthoDB" id="7192139at2"/>
<dbReference type="InterPro" id="IPR036412">
    <property type="entry name" value="HAD-like_sf"/>
</dbReference>
<evidence type="ECO:0000313" key="2">
    <source>
        <dbReference type="Proteomes" id="UP000182840"/>
    </source>
</evidence>
<name>A0A1L3SS27_9HYPH</name>
<protein>
    <recommendedName>
        <fullName evidence="3">FCP1 homology domain-containing protein</fullName>
    </recommendedName>
</protein>
<accession>A0A1L3SS27</accession>
<dbReference type="SUPFAM" id="SSF56784">
    <property type="entry name" value="HAD-like"/>
    <property type="match status" value="1"/>
</dbReference>
<organism evidence="1 2">
    <name type="scientific">Aquibium oceanicum</name>
    <dbReference type="NCBI Taxonomy" id="1670800"/>
    <lineage>
        <taxon>Bacteria</taxon>
        <taxon>Pseudomonadati</taxon>
        <taxon>Pseudomonadota</taxon>
        <taxon>Alphaproteobacteria</taxon>
        <taxon>Hyphomicrobiales</taxon>
        <taxon>Phyllobacteriaceae</taxon>
        <taxon>Aquibium</taxon>
    </lineage>
</organism>